<name>A0A0C3LKA7_9AGAM</name>
<keyword evidence="3" id="KW-1185">Reference proteome</keyword>
<dbReference type="Proteomes" id="UP000054248">
    <property type="component" value="Unassembled WGS sequence"/>
</dbReference>
<proteinExistence type="predicted"/>
<gene>
    <name evidence="2" type="ORF">M407DRAFT_87839</name>
</gene>
<dbReference type="HOGENOM" id="CLU_729960_0_0_1"/>
<dbReference type="EMBL" id="KN822942">
    <property type="protein sequence ID" value="KIO34533.1"/>
    <property type="molecule type" value="Genomic_DNA"/>
</dbReference>
<evidence type="ECO:0000256" key="1">
    <source>
        <dbReference type="SAM" id="MobiDB-lite"/>
    </source>
</evidence>
<evidence type="ECO:0000313" key="2">
    <source>
        <dbReference type="EMBL" id="KIO34533.1"/>
    </source>
</evidence>
<accession>A0A0C3LKA7</accession>
<organism evidence="2 3">
    <name type="scientific">Tulasnella calospora MUT 4182</name>
    <dbReference type="NCBI Taxonomy" id="1051891"/>
    <lineage>
        <taxon>Eukaryota</taxon>
        <taxon>Fungi</taxon>
        <taxon>Dikarya</taxon>
        <taxon>Basidiomycota</taxon>
        <taxon>Agaricomycotina</taxon>
        <taxon>Agaricomycetes</taxon>
        <taxon>Cantharellales</taxon>
        <taxon>Tulasnellaceae</taxon>
        <taxon>Tulasnella</taxon>
    </lineage>
</organism>
<protein>
    <submittedName>
        <fullName evidence="2">Uncharacterized protein</fullName>
    </submittedName>
</protein>
<dbReference type="AlphaFoldDB" id="A0A0C3LKA7"/>
<dbReference type="OrthoDB" id="433924at2759"/>
<feature type="region of interest" description="Disordered" evidence="1">
    <location>
        <begin position="28"/>
        <end position="47"/>
    </location>
</feature>
<sequence length="379" mass="41168">MVMSPAQDMVLDNIADIVDDAFANPGAGTSGLSKKSTKDTVSTAAPGVEAPSDTFLRTLFDPAPPAITTVQTVWSGSLRLPTGSDASYDLHVALGDVVSEPLAPPMEVMVSGPAIHLNGLYSTDVFLQFIQPAFGAPSHFAVLQATIQTETARLQHLVNFLRDTNQVSISLLKASGGTAKSPYMMIVFPSEYTALRQSFAIPRTHANRPDALLAAIVKQLHPVGFSVTGPVLSGSSVVRAEPPQLQRAMSILSLTPEHDQQFKGATFAFYPDDRAYDMDYDAKALEAYLTTKVMGGTRVSQSSADARFIFIHAKGRHRLDRLYKLQERRREVPQIAFYAYGWDVGVDPQKANVRSIWEIGVLAASISEPVCTLILTRLF</sequence>
<evidence type="ECO:0000313" key="3">
    <source>
        <dbReference type="Proteomes" id="UP000054248"/>
    </source>
</evidence>
<reference evidence="3" key="2">
    <citation type="submission" date="2015-01" db="EMBL/GenBank/DDBJ databases">
        <title>Evolutionary Origins and Diversification of the Mycorrhizal Mutualists.</title>
        <authorList>
            <consortium name="DOE Joint Genome Institute"/>
            <consortium name="Mycorrhizal Genomics Consortium"/>
            <person name="Kohler A."/>
            <person name="Kuo A."/>
            <person name="Nagy L.G."/>
            <person name="Floudas D."/>
            <person name="Copeland A."/>
            <person name="Barry K.W."/>
            <person name="Cichocki N."/>
            <person name="Veneault-Fourrey C."/>
            <person name="LaButti K."/>
            <person name="Lindquist E.A."/>
            <person name="Lipzen A."/>
            <person name="Lundell T."/>
            <person name="Morin E."/>
            <person name="Murat C."/>
            <person name="Riley R."/>
            <person name="Ohm R."/>
            <person name="Sun H."/>
            <person name="Tunlid A."/>
            <person name="Henrissat B."/>
            <person name="Grigoriev I.V."/>
            <person name="Hibbett D.S."/>
            <person name="Martin F."/>
        </authorList>
    </citation>
    <scope>NUCLEOTIDE SEQUENCE [LARGE SCALE GENOMIC DNA]</scope>
    <source>
        <strain evidence="3">MUT 4182</strain>
    </source>
</reference>
<reference evidence="2 3" key="1">
    <citation type="submission" date="2014-04" db="EMBL/GenBank/DDBJ databases">
        <authorList>
            <consortium name="DOE Joint Genome Institute"/>
            <person name="Kuo A."/>
            <person name="Girlanda M."/>
            <person name="Perotto S."/>
            <person name="Kohler A."/>
            <person name="Nagy L.G."/>
            <person name="Floudas D."/>
            <person name="Copeland A."/>
            <person name="Barry K.W."/>
            <person name="Cichocki N."/>
            <person name="Veneault-Fourrey C."/>
            <person name="LaButti K."/>
            <person name="Lindquist E.A."/>
            <person name="Lipzen A."/>
            <person name="Lundell T."/>
            <person name="Morin E."/>
            <person name="Murat C."/>
            <person name="Sun H."/>
            <person name="Tunlid A."/>
            <person name="Henrissat B."/>
            <person name="Grigoriev I.V."/>
            <person name="Hibbett D.S."/>
            <person name="Martin F."/>
            <person name="Nordberg H.P."/>
            <person name="Cantor M.N."/>
            <person name="Hua S.X."/>
        </authorList>
    </citation>
    <scope>NUCLEOTIDE SEQUENCE [LARGE SCALE GENOMIC DNA]</scope>
    <source>
        <strain evidence="2 3">MUT 4182</strain>
    </source>
</reference>
<feature type="compositionally biased region" description="Polar residues" evidence="1">
    <location>
        <begin position="30"/>
        <end position="43"/>
    </location>
</feature>